<dbReference type="EMBL" id="BMQS01000009">
    <property type="protein sequence ID" value="GGT95438.1"/>
    <property type="molecule type" value="Genomic_DNA"/>
</dbReference>
<keyword evidence="2 4" id="KW-0808">Transferase</keyword>
<dbReference type="KEGG" id="sacd:HS1genome_1086"/>
<dbReference type="Gene3D" id="3.40.50.2020">
    <property type="match status" value="1"/>
</dbReference>
<dbReference type="InterPro" id="IPR029057">
    <property type="entry name" value="PRTase-like"/>
</dbReference>
<evidence type="ECO:0000313" key="4">
    <source>
        <dbReference type="EMBL" id="BBD72697.1"/>
    </source>
</evidence>
<accession>A0A348B3E5</accession>
<evidence type="ECO:0000256" key="1">
    <source>
        <dbReference type="ARBA" id="ARBA00022676"/>
    </source>
</evidence>
<reference evidence="6" key="2">
    <citation type="submission" date="2018-04" db="EMBL/GenBank/DDBJ databases">
        <title>Complete genome sequence of Sulfodiicoccus acidiphilus strain HS-1.</title>
        <authorList>
            <person name="Sakai H.D."/>
            <person name="Kurosawa N."/>
        </authorList>
    </citation>
    <scope>NUCLEOTIDE SEQUENCE [LARGE SCALE GENOMIC DNA]</scope>
    <source>
        <strain evidence="6">HS-1</strain>
    </source>
</reference>
<dbReference type="AlphaFoldDB" id="A0A348B3E5"/>
<reference evidence="5" key="1">
    <citation type="journal article" date="2014" name="Int. J. Syst. Evol. Microbiol.">
        <title>Complete genome sequence of Corynebacterium casei LMG S-19264T (=DSM 44701T), isolated from a smear-ripened cheese.</title>
        <authorList>
            <consortium name="US DOE Joint Genome Institute (JGI-PGF)"/>
            <person name="Walter F."/>
            <person name="Albersmeier A."/>
            <person name="Kalinowski J."/>
            <person name="Ruckert C."/>
        </authorList>
    </citation>
    <scope>NUCLEOTIDE SEQUENCE</scope>
    <source>
        <strain evidence="5">JCM 31740</strain>
    </source>
</reference>
<proteinExistence type="predicted"/>
<evidence type="ECO:0000313" key="5">
    <source>
        <dbReference type="EMBL" id="GGT95438.1"/>
    </source>
</evidence>
<feature type="domain" description="Phosphoribosyltransferase" evidence="3">
    <location>
        <begin position="35"/>
        <end position="169"/>
    </location>
</feature>
<dbReference type="PANTHER" id="PTHR43363:SF2">
    <property type="entry name" value="PHOSPHORIBOSYLTRANSFERASE"/>
    <property type="match status" value="1"/>
</dbReference>
<dbReference type="GO" id="GO:0016757">
    <property type="term" value="F:glycosyltransferase activity"/>
    <property type="evidence" value="ECO:0007669"/>
    <property type="project" value="UniProtKB-KW"/>
</dbReference>
<sequence length="227" mass="26018">MRGGTERLINPPFEEGWVIIVPKVPVKVVGWDKIVELSKTLSEKVKEDGYTPDVIVAVARGGLVPSRLLADHLGVIDIVSVKVEHWVVTASRNPEARVKYPFKLDLRGASVMIVDDICDTGDSIMLSADFVRENFNVREVRTATLQYLANSSKFKPDFYAEEVREWSWFMYPWNYWEDEINLVKKIIDEVGLQEPEELTKLFRENYGVLPPVPIKEIIGEMRRRGVI</sequence>
<organism evidence="4 6">
    <name type="scientific">Sulfodiicoccus acidiphilus</name>
    <dbReference type="NCBI Taxonomy" id="1670455"/>
    <lineage>
        <taxon>Archaea</taxon>
        <taxon>Thermoproteota</taxon>
        <taxon>Thermoprotei</taxon>
        <taxon>Sulfolobales</taxon>
        <taxon>Sulfolobaceae</taxon>
        <taxon>Sulfodiicoccus</taxon>
    </lineage>
</organism>
<dbReference type="EMBL" id="AP018553">
    <property type="protein sequence ID" value="BBD72697.1"/>
    <property type="molecule type" value="Genomic_DNA"/>
</dbReference>
<evidence type="ECO:0000259" key="3">
    <source>
        <dbReference type="Pfam" id="PF00156"/>
    </source>
</evidence>
<keyword evidence="6" id="KW-1185">Reference proteome</keyword>
<dbReference type="InterPro" id="IPR000836">
    <property type="entry name" value="PRTase_dom"/>
</dbReference>
<dbReference type="CDD" id="cd06223">
    <property type="entry name" value="PRTases_typeI"/>
    <property type="match status" value="1"/>
</dbReference>
<reference evidence="4" key="3">
    <citation type="journal article" date="2019" name="BMC Res. Notes">
        <title>Complete genome sequence of the Sulfodiicoccus acidiphilus strain HS-1T, the first crenarchaeon that lacks polB3, isolated from an acidic hot spring in Ohwaku-dani, Hakone, Japan.</title>
        <authorList>
            <person name="Sakai H.D."/>
            <person name="Kurosawa N."/>
        </authorList>
    </citation>
    <scope>NUCLEOTIDE SEQUENCE</scope>
    <source>
        <strain evidence="4">HS-1</strain>
    </source>
</reference>
<gene>
    <name evidence="5" type="ORF">GCM10007116_11200</name>
    <name evidence="4" type="ORF">HS1genome_1086</name>
</gene>
<name>A0A348B3E5_9CREN</name>
<keyword evidence="1 4" id="KW-0328">Glycosyltransferase</keyword>
<evidence type="ECO:0000313" key="6">
    <source>
        <dbReference type="Proteomes" id="UP000276741"/>
    </source>
</evidence>
<reference evidence="5" key="4">
    <citation type="submission" date="2020-09" db="EMBL/GenBank/DDBJ databases">
        <authorList>
            <person name="Sun Q."/>
            <person name="Ohkuma M."/>
        </authorList>
    </citation>
    <scope>NUCLEOTIDE SEQUENCE</scope>
    <source>
        <strain evidence="5">JCM 31740</strain>
    </source>
</reference>
<protein>
    <submittedName>
        <fullName evidence="4">Phosphoribosyltransferase</fullName>
    </submittedName>
</protein>
<dbReference type="SUPFAM" id="SSF53271">
    <property type="entry name" value="PRTase-like"/>
    <property type="match status" value="1"/>
</dbReference>
<dbReference type="PANTHER" id="PTHR43363">
    <property type="entry name" value="HYPOXANTHINE PHOSPHORIBOSYLTRANSFERASE"/>
    <property type="match status" value="1"/>
</dbReference>
<dbReference type="Pfam" id="PF00156">
    <property type="entry name" value="Pribosyltran"/>
    <property type="match status" value="1"/>
</dbReference>
<dbReference type="Proteomes" id="UP000616143">
    <property type="component" value="Unassembled WGS sequence"/>
</dbReference>
<evidence type="ECO:0000256" key="2">
    <source>
        <dbReference type="ARBA" id="ARBA00022679"/>
    </source>
</evidence>
<dbReference type="Proteomes" id="UP000276741">
    <property type="component" value="Chromosome"/>
</dbReference>